<feature type="coiled-coil region" evidence="1">
    <location>
        <begin position="138"/>
        <end position="197"/>
    </location>
</feature>
<accession>A0A653R7N2</accession>
<keyword evidence="1" id="KW-0175">Coiled coil</keyword>
<sequence>MTNQLFKNGVLPFVVDAYDQSVYDSKIVFSTQDIGTAKLVFQLRKDGVPLPLSAVDGKLVLSFNTGSKNVRNITLVDKVEGIAEYVLDNDEIKQYGKVQASLNLYYRNGQALSIHEFTFDIQRNLIDQDIAPAAEFYIDDFQTLKIDIERKAAELEADIKKRTDNMQGKIDTVTQELQEQLDRMKAKLDDLEALETKQGAQDKVDKALAAAKKYTDDHAETPDGAQIKADNALKKSKEFVSGFQKMKITTDTGMPLISIKDTSVSILDAVINNGLGMGTFYAVAKSKDLPNNRSFRGFFHMTDVSSDGKASFGWVYATDYINNIYTNYLNNNVWSGWSRLSNHNMLTEDGKSQLLPNGTDILTLPSGYYYAVGTNVVNMPSKTDSSWFNIYVIDNSNNRKTFHVIRSGDNLHWWGTVHTDGSFKGWKRMLTDTDANSKWEYPTIVNGWKTYKSEVNNDYRVRYTKDAFGWVHITGAIAGGTLGDVAAFVLDEGYRPSTPLYNVGLASSTGGASGPQICRQYIATDGRFCIQTTSSNTEFIVVNFSFKV</sequence>
<gene>
    <name evidence="3" type="ORF">BACI348_40857</name>
</gene>
<evidence type="ECO:0000313" key="3">
    <source>
        <dbReference type="EMBL" id="VXB50265.1"/>
    </source>
</evidence>
<dbReference type="Pfam" id="PF10651">
    <property type="entry name" value="BppU_N"/>
    <property type="match status" value="1"/>
</dbReference>
<name>A0A653R7N2_BACAB</name>
<dbReference type="InterPro" id="IPR018913">
    <property type="entry name" value="BppU_N"/>
</dbReference>
<reference evidence="3 4" key="1">
    <citation type="submission" date="2019-10" db="EMBL/GenBank/DDBJ databases">
        <authorList>
            <person name="Karimi E."/>
        </authorList>
    </citation>
    <scope>NUCLEOTIDE SEQUENCE [LARGE SCALE GENOMIC DNA]</scope>
    <source>
        <strain evidence="3">Bacillus sp. 348</strain>
    </source>
</reference>
<dbReference type="Gene3D" id="2.60.40.3350">
    <property type="match status" value="1"/>
</dbReference>
<proteinExistence type="predicted"/>
<dbReference type="EMBL" id="CABWLH010000009">
    <property type="protein sequence ID" value="VXB50265.1"/>
    <property type="molecule type" value="Genomic_DNA"/>
</dbReference>
<evidence type="ECO:0000313" key="4">
    <source>
        <dbReference type="Proteomes" id="UP000433089"/>
    </source>
</evidence>
<evidence type="ECO:0000256" key="1">
    <source>
        <dbReference type="SAM" id="Coils"/>
    </source>
</evidence>
<organism evidence="3 4">
    <name type="scientific">Bacillus altitudinis</name>
    <dbReference type="NCBI Taxonomy" id="293387"/>
    <lineage>
        <taxon>Bacteria</taxon>
        <taxon>Bacillati</taxon>
        <taxon>Bacillota</taxon>
        <taxon>Bacilli</taxon>
        <taxon>Bacillales</taxon>
        <taxon>Bacillaceae</taxon>
        <taxon>Bacillus</taxon>
    </lineage>
</organism>
<protein>
    <recommendedName>
        <fullName evidence="2">BppU N-terminal domain-containing protein</fullName>
    </recommendedName>
</protein>
<dbReference type="AlphaFoldDB" id="A0A653R7N2"/>
<dbReference type="RefSeq" id="WP_236551972.1">
    <property type="nucleotide sequence ID" value="NZ_CP120625.1"/>
</dbReference>
<evidence type="ECO:0000259" key="2">
    <source>
        <dbReference type="Pfam" id="PF10651"/>
    </source>
</evidence>
<dbReference type="Proteomes" id="UP000433089">
    <property type="component" value="Unassembled WGS sequence"/>
</dbReference>
<feature type="domain" description="BppU N-terminal" evidence="2">
    <location>
        <begin position="21"/>
        <end position="148"/>
    </location>
</feature>